<reference evidence="2 3" key="1">
    <citation type="submission" date="2020-07" db="EMBL/GenBank/DDBJ databases">
        <title>Fungal Genomes of the International Space Station.</title>
        <authorList>
            <person name="Seuylemezian A."/>
            <person name="Singh N.K."/>
            <person name="Wood J."/>
            <person name="Venkateswaran K."/>
        </authorList>
    </citation>
    <scope>NUCLEOTIDE SEQUENCE [LARGE SCALE GENOMIC DNA]</scope>
    <source>
        <strain evidence="2 3">PL-B2</strain>
    </source>
</reference>
<feature type="compositionally biased region" description="Basic and acidic residues" evidence="1">
    <location>
        <begin position="191"/>
        <end position="203"/>
    </location>
</feature>
<comment type="caution">
    <text evidence="2">The sequence shown here is derived from an EMBL/GenBank/DDBJ whole genome shotgun (WGS) entry which is preliminary data.</text>
</comment>
<name>A0ABS7K9J4_9BACI</name>
<dbReference type="EMBL" id="JACWFH010000030">
    <property type="protein sequence ID" value="MBY0098888.1"/>
    <property type="molecule type" value="Genomic_DNA"/>
</dbReference>
<proteinExistence type="predicted"/>
<protein>
    <submittedName>
        <fullName evidence="2">Polyhydroxyalkanoate biosynthesis repressor PhaR</fullName>
    </submittedName>
</protein>
<dbReference type="Proteomes" id="UP000769780">
    <property type="component" value="Unassembled WGS sequence"/>
</dbReference>
<dbReference type="RefSeq" id="WP_221875106.1">
    <property type="nucleotide sequence ID" value="NZ_JACWFH010000030.1"/>
</dbReference>
<organism evidence="2 3">
    <name type="scientific">Mesobacillus maritimus</name>
    <dbReference type="NCBI Taxonomy" id="1643336"/>
    <lineage>
        <taxon>Bacteria</taxon>
        <taxon>Bacillati</taxon>
        <taxon>Bacillota</taxon>
        <taxon>Bacilli</taxon>
        <taxon>Bacillales</taxon>
        <taxon>Bacillaceae</taxon>
        <taxon>Mesobacillus</taxon>
    </lineage>
</organism>
<sequence>MAKEKYDPYKGFRELTGMWEKQMNSLLLSWSDNTDYIKLSNVGLQTHTRYLEMIKRNQEIMANFMNMPTKTDVKNVAKLTIQAEEKIDALEEQIWNLQDSFAAINKENMEFFGELVALSKQMKEELDNNVKELREAKKVKSDLQKLRKELSDTNELKAELQELRRELTEANGLKLELQELKQELVQYKETKNQEPVQEKKEFELAGAGTGK</sequence>
<evidence type="ECO:0000256" key="1">
    <source>
        <dbReference type="SAM" id="MobiDB-lite"/>
    </source>
</evidence>
<evidence type="ECO:0000313" key="2">
    <source>
        <dbReference type="EMBL" id="MBY0098888.1"/>
    </source>
</evidence>
<keyword evidence="3" id="KW-1185">Reference proteome</keyword>
<feature type="region of interest" description="Disordered" evidence="1">
    <location>
        <begin position="191"/>
        <end position="211"/>
    </location>
</feature>
<gene>
    <name evidence="2" type="ORF">H0185_19165</name>
</gene>
<evidence type="ECO:0000313" key="3">
    <source>
        <dbReference type="Proteomes" id="UP000769780"/>
    </source>
</evidence>
<accession>A0ABS7K9J4</accession>